<sequence length="490" mass="53317">MKGFVVRGVKRTLKWVVMLLLACVVTVFGVRAFDSLRGPPLEVWHKFVPDELSPSEIDAADWTAYLAHEDVLYDEILKNVTGKLDVEDRAAWNRYFAGSPINPTGFAQNYNRSFLLMPDGAPKGASVLLHGLTDSPYSMRHFAEYYRGKGFVAVVIRMPGHGTVPGGLTEVHWESWMAATRLAVREAVARAGSNVPLHLVGYSNGGALAVKYTIDTLDDQTMPKPTRISLMSPMIGITAFARFAGLAAIPAVFPAFVKASWLGILPEFNPFKYNSFPVNAARQSYELTRDLQAAINRVATAGRTTELPPILAFQSIVDFTVSTPAVVTALFDQLHNDGSELVLFDINRASTFSLVIDPAADSAIAHILPPGPRRYAATIIENSAGSSETRERRAAAGDVTETRRDLGIAYPYDLYSLSHIALPFPLSDGLYGMQPDPLDDFGVNLGALASRGEAGTLIASLDTLMRASSNPFFSYMVTRIDVGVNADLAR</sequence>
<dbReference type="GO" id="GO:0016787">
    <property type="term" value="F:hydrolase activity"/>
    <property type="evidence" value="ECO:0007669"/>
    <property type="project" value="UniProtKB-KW"/>
</dbReference>
<dbReference type="AlphaFoldDB" id="A0A8J6PNI5"/>
<dbReference type="Proteomes" id="UP000643405">
    <property type="component" value="Unassembled WGS sequence"/>
</dbReference>
<dbReference type="EMBL" id="JACVVX010000002">
    <property type="protein sequence ID" value="MBD0414660.1"/>
    <property type="molecule type" value="Genomic_DNA"/>
</dbReference>
<keyword evidence="2" id="KW-0378">Hydrolase</keyword>
<dbReference type="SUPFAM" id="SSF53474">
    <property type="entry name" value="alpha/beta-Hydrolases"/>
    <property type="match status" value="1"/>
</dbReference>
<keyword evidence="3" id="KW-1185">Reference proteome</keyword>
<comment type="caution">
    <text evidence="2">The sequence shown here is derived from an EMBL/GenBank/DDBJ whole genome shotgun (WGS) entry which is preliminary data.</text>
</comment>
<reference evidence="2" key="1">
    <citation type="submission" date="2020-09" db="EMBL/GenBank/DDBJ databases">
        <title>Genome seq and assembly of Tianweitania sp.</title>
        <authorList>
            <person name="Chhetri G."/>
        </authorList>
    </citation>
    <scope>NUCLEOTIDE SEQUENCE</scope>
    <source>
        <strain evidence="2">Rool2</strain>
    </source>
</reference>
<gene>
    <name evidence="2" type="ORF">ICI42_08340</name>
</gene>
<proteinExistence type="predicted"/>
<feature type="domain" description="Serine aminopeptidase S33" evidence="1">
    <location>
        <begin position="121"/>
        <end position="244"/>
    </location>
</feature>
<protein>
    <submittedName>
        <fullName evidence="2">Alpha/beta fold hydrolase</fullName>
    </submittedName>
</protein>
<dbReference type="Gene3D" id="3.40.50.1820">
    <property type="entry name" value="alpha/beta hydrolase"/>
    <property type="match status" value="1"/>
</dbReference>
<organism evidence="2 3">
    <name type="scientific">Oryzicola mucosus</name>
    <dbReference type="NCBI Taxonomy" id="2767425"/>
    <lineage>
        <taxon>Bacteria</taxon>
        <taxon>Pseudomonadati</taxon>
        <taxon>Pseudomonadota</taxon>
        <taxon>Alphaproteobacteria</taxon>
        <taxon>Hyphomicrobiales</taxon>
        <taxon>Phyllobacteriaceae</taxon>
        <taxon>Oryzicola</taxon>
    </lineage>
</organism>
<dbReference type="InterPro" id="IPR029058">
    <property type="entry name" value="AB_hydrolase_fold"/>
</dbReference>
<evidence type="ECO:0000259" key="1">
    <source>
        <dbReference type="Pfam" id="PF12146"/>
    </source>
</evidence>
<dbReference type="Pfam" id="PF12146">
    <property type="entry name" value="Hydrolase_4"/>
    <property type="match status" value="1"/>
</dbReference>
<dbReference type="InterPro" id="IPR022742">
    <property type="entry name" value="Hydrolase_4"/>
</dbReference>
<accession>A0A8J6PNI5</accession>
<evidence type="ECO:0000313" key="3">
    <source>
        <dbReference type="Proteomes" id="UP000643405"/>
    </source>
</evidence>
<evidence type="ECO:0000313" key="2">
    <source>
        <dbReference type="EMBL" id="MBD0414660.1"/>
    </source>
</evidence>
<dbReference type="RefSeq" id="WP_188164091.1">
    <property type="nucleotide sequence ID" value="NZ_JACVVX010000002.1"/>
</dbReference>
<name>A0A8J6PNI5_9HYPH</name>